<dbReference type="InterPro" id="IPR003085">
    <property type="entry name" value="AcuC"/>
</dbReference>
<dbReference type="AlphaFoldDB" id="A0A2A9EMN2"/>
<sequence>MAEITVGATPGTTVSFMPGTVMVWSDDLVGYDFGVGHPMAPVRLVLTHELLADLGLLELPGLKILPAPVASDADLELVHTADYVAAVREAEEDGRPRPERGLGDGDTPVFGRVHTASARIVGSTLAAARAVWEGEAPRAVSLAGGMHHAMAQRASGFCVYNDVAVSIAWLLRAGARRVAYVDLDAHHGDGVERAFWDDDRVLTLSVHQHPGSLFPGTGYPQDVGSPAARGTAVNVALPPGTSDDGWLRAVEALAVPLVREHAPDVLVTQHGCDCHRSDPLAQLDVSVDAQRRSAMLMAELADAHAGGRWLATGGGGYEVVGVVPRAWSHLVGVVAGHPVDPATPVPESWRQMVRDLADVSAPETMSDGRDAVIRRFAEGYNPDDDADRAIMATRQAVFPWYGLDPYLD</sequence>
<evidence type="ECO:0000256" key="4">
    <source>
        <dbReference type="ARBA" id="ARBA00022627"/>
    </source>
</evidence>
<evidence type="ECO:0000256" key="3">
    <source>
        <dbReference type="ARBA" id="ARBA00020218"/>
    </source>
</evidence>
<dbReference type="InterPro" id="IPR000286">
    <property type="entry name" value="HDACs"/>
</dbReference>
<dbReference type="CDD" id="cd09994">
    <property type="entry name" value="HDAC_AcuC_like"/>
    <property type="match status" value="1"/>
</dbReference>
<dbReference type="Proteomes" id="UP000222106">
    <property type="component" value="Unassembled WGS sequence"/>
</dbReference>
<dbReference type="EMBL" id="PDJI01000004">
    <property type="protein sequence ID" value="PFG40337.1"/>
    <property type="molecule type" value="Genomic_DNA"/>
</dbReference>
<dbReference type="InterPro" id="IPR023696">
    <property type="entry name" value="Ureohydrolase_dom_sf"/>
</dbReference>
<accession>A0A2A9EMN2</accession>
<dbReference type="GO" id="GO:0004407">
    <property type="term" value="F:histone deacetylase activity"/>
    <property type="evidence" value="ECO:0007669"/>
    <property type="project" value="TreeGrafter"/>
</dbReference>
<dbReference type="SUPFAM" id="SSF52768">
    <property type="entry name" value="Arginase/deacetylase"/>
    <property type="match status" value="1"/>
</dbReference>
<evidence type="ECO:0000259" key="5">
    <source>
        <dbReference type="Pfam" id="PF00850"/>
    </source>
</evidence>
<dbReference type="InterPro" id="IPR023801">
    <property type="entry name" value="His_deacetylse_dom"/>
</dbReference>
<comment type="similarity">
    <text evidence="2">Belongs to the histone deacetylase family.</text>
</comment>
<evidence type="ECO:0000256" key="2">
    <source>
        <dbReference type="ARBA" id="ARBA00005947"/>
    </source>
</evidence>
<proteinExistence type="inferred from homology"/>
<dbReference type="GO" id="GO:0045150">
    <property type="term" value="P:acetoin catabolic process"/>
    <property type="evidence" value="ECO:0007669"/>
    <property type="project" value="UniProtKB-UniPathway"/>
</dbReference>
<name>A0A2A9EMN2_9MICO</name>
<dbReference type="PANTHER" id="PTHR10625">
    <property type="entry name" value="HISTONE DEACETYLASE HDAC1-RELATED"/>
    <property type="match status" value="1"/>
</dbReference>
<comment type="caution">
    <text evidence="6">The sequence shown here is derived from an EMBL/GenBank/DDBJ whole genome shotgun (WGS) entry which is preliminary data.</text>
</comment>
<reference evidence="6 7" key="1">
    <citation type="submission" date="2017-10" db="EMBL/GenBank/DDBJ databases">
        <title>Sequencing the genomes of 1000 actinobacteria strains.</title>
        <authorList>
            <person name="Klenk H.-P."/>
        </authorList>
    </citation>
    <scope>NUCLEOTIDE SEQUENCE [LARGE SCALE GENOMIC DNA]</scope>
    <source>
        <strain evidence="6 7">DSM 21838</strain>
    </source>
</reference>
<gene>
    <name evidence="6" type="ORF">ATJ97_2862</name>
</gene>
<protein>
    <recommendedName>
        <fullName evidence="3">Acetoin utilization protein AcuC</fullName>
    </recommendedName>
</protein>
<dbReference type="GO" id="GO:0040029">
    <property type="term" value="P:epigenetic regulation of gene expression"/>
    <property type="evidence" value="ECO:0007669"/>
    <property type="project" value="TreeGrafter"/>
</dbReference>
<dbReference type="InterPro" id="IPR037138">
    <property type="entry name" value="His_deacetylse_dom_sf"/>
</dbReference>
<dbReference type="RefSeq" id="WP_342746905.1">
    <property type="nucleotide sequence ID" value="NZ_PDJI01000004.1"/>
</dbReference>
<dbReference type="Pfam" id="PF00850">
    <property type="entry name" value="Hist_deacetyl"/>
    <property type="match status" value="1"/>
</dbReference>
<dbReference type="Gene3D" id="3.40.800.20">
    <property type="entry name" value="Histone deacetylase domain"/>
    <property type="match status" value="1"/>
</dbReference>
<dbReference type="PRINTS" id="PR01270">
    <property type="entry name" value="HDASUPER"/>
</dbReference>
<evidence type="ECO:0000313" key="6">
    <source>
        <dbReference type="EMBL" id="PFG40337.1"/>
    </source>
</evidence>
<dbReference type="PANTHER" id="PTHR10625:SF10">
    <property type="entry name" value="HISTONE DEACETYLASE HDAC1"/>
    <property type="match status" value="1"/>
</dbReference>
<organism evidence="6 7">
    <name type="scientific">Georgenia soli</name>
    <dbReference type="NCBI Taxonomy" id="638953"/>
    <lineage>
        <taxon>Bacteria</taxon>
        <taxon>Bacillati</taxon>
        <taxon>Actinomycetota</taxon>
        <taxon>Actinomycetes</taxon>
        <taxon>Micrococcales</taxon>
        <taxon>Bogoriellaceae</taxon>
        <taxon>Georgenia</taxon>
    </lineage>
</organism>
<keyword evidence="4" id="KW-0006">Acetoin catabolism</keyword>
<dbReference type="UniPathway" id="UPA00040"/>
<evidence type="ECO:0000256" key="1">
    <source>
        <dbReference type="ARBA" id="ARBA00005101"/>
    </source>
</evidence>
<dbReference type="PRINTS" id="PR01272">
    <property type="entry name" value="ACUCPROTEIN"/>
</dbReference>
<comment type="pathway">
    <text evidence="1">Ketone degradation; acetoin degradation.</text>
</comment>
<feature type="domain" description="Histone deacetylase" evidence="5">
    <location>
        <begin position="37"/>
        <end position="332"/>
    </location>
</feature>
<evidence type="ECO:0000313" key="7">
    <source>
        <dbReference type="Proteomes" id="UP000222106"/>
    </source>
</evidence>
<keyword evidence="7" id="KW-1185">Reference proteome</keyword>